<protein>
    <submittedName>
        <fullName evidence="2">Uncharacterized protein</fullName>
    </submittedName>
</protein>
<proteinExistence type="predicted"/>
<name>A0A0D0BD67_9AGAR</name>
<evidence type="ECO:0000313" key="2">
    <source>
        <dbReference type="EMBL" id="KIK61620.1"/>
    </source>
</evidence>
<accession>A0A0D0BD67</accession>
<dbReference type="HOGENOM" id="CLU_1713479_0_0_1"/>
<dbReference type="EMBL" id="KN834770">
    <property type="protein sequence ID" value="KIK61620.1"/>
    <property type="molecule type" value="Genomic_DNA"/>
</dbReference>
<reference evidence="2 3" key="1">
    <citation type="submission" date="2014-04" db="EMBL/GenBank/DDBJ databases">
        <title>Evolutionary Origins and Diversification of the Mycorrhizal Mutualists.</title>
        <authorList>
            <consortium name="DOE Joint Genome Institute"/>
            <consortium name="Mycorrhizal Genomics Consortium"/>
            <person name="Kohler A."/>
            <person name="Kuo A."/>
            <person name="Nagy L.G."/>
            <person name="Floudas D."/>
            <person name="Copeland A."/>
            <person name="Barry K.W."/>
            <person name="Cichocki N."/>
            <person name="Veneault-Fourrey C."/>
            <person name="LaButti K."/>
            <person name="Lindquist E.A."/>
            <person name="Lipzen A."/>
            <person name="Lundell T."/>
            <person name="Morin E."/>
            <person name="Murat C."/>
            <person name="Riley R."/>
            <person name="Ohm R."/>
            <person name="Sun H."/>
            <person name="Tunlid A."/>
            <person name="Henrissat B."/>
            <person name="Grigoriev I.V."/>
            <person name="Hibbett D.S."/>
            <person name="Martin F."/>
        </authorList>
    </citation>
    <scope>NUCLEOTIDE SEQUENCE [LARGE SCALE GENOMIC DNA]</scope>
    <source>
        <strain evidence="2 3">FD-317 M1</strain>
    </source>
</reference>
<dbReference type="AlphaFoldDB" id="A0A0D0BD67"/>
<feature type="chain" id="PRO_5002224579" evidence="1">
    <location>
        <begin position="20"/>
        <end position="153"/>
    </location>
</feature>
<evidence type="ECO:0000313" key="3">
    <source>
        <dbReference type="Proteomes" id="UP000053593"/>
    </source>
</evidence>
<sequence>MRFSYVAIFFLALAQATFALHENKCAISKEISLICPTMDEEVISEHPRLSFAHSQWIWTLEVVDGKAPPGSRAFRKNFIAPYKREPVFATIAFGADDSATLYVNEGRNRYRSRLGPCQELLRPPSTLPQCLCCERHERWEYQQRCRIHVDCRH</sequence>
<evidence type="ECO:0000256" key="1">
    <source>
        <dbReference type="SAM" id="SignalP"/>
    </source>
</evidence>
<dbReference type="Proteomes" id="UP000053593">
    <property type="component" value="Unassembled WGS sequence"/>
</dbReference>
<keyword evidence="3" id="KW-1185">Reference proteome</keyword>
<dbReference type="Gene3D" id="2.60.120.260">
    <property type="entry name" value="Galactose-binding domain-like"/>
    <property type="match status" value="1"/>
</dbReference>
<keyword evidence="1" id="KW-0732">Signal</keyword>
<feature type="signal peptide" evidence="1">
    <location>
        <begin position="1"/>
        <end position="19"/>
    </location>
</feature>
<organism evidence="2 3">
    <name type="scientific">Collybiopsis luxurians FD-317 M1</name>
    <dbReference type="NCBI Taxonomy" id="944289"/>
    <lineage>
        <taxon>Eukaryota</taxon>
        <taxon>Fungi</taxon>
        <taxon>Dikarya</taxon>
        <taxon>Basidiomycota</taxon>
        <taxon>Agaricomycotina</taxon>
        <taxon>Agaricomycetes</taxon>
        <taxon>Agaricomycetidae</taxon>
        <taxon>Agaricales</taxon>
        <taxon>Marasmiineae</taxon>
        <taxon>Omphalotaceae</taxon>
        <taxon>Collybiopsis</taxon>
        <taxon>Collybiopsis luxurians</taxon>
    </lineage>
</organism>
<dbReference type="OrthoDB" id="3066779at2759"/>
<gene>
    <name evidence="2" type="ORF">GYMLUDRAFT_96470</name>
</gene>